<organism evidence="1 2">
    <name type="scientific">Smittium culicis</name>
    <dbReference type="NCBI Taxonomy" id="133412"/>
    <lineage>
        <taxon>Eukaryota</taxon>
        <taxon>Fungi</taxon>
        <taxon>Fungi incertae sedis</taxon>
        <taxon>Zoopagomycota</taxon>
        <taxon>Kickxellomycotina</taxon>
        <taxon>Harpellomycetes</taxon>
        <taxon>Harpellales</taxon>
        <taxon>Legeriomycetaceae</taxon>
        <taxon>Smittium</taxon>
    </lineage>
</organism>
<protein>
    <submittedName>
        <fullName evidence="1">Uncharacterized protein</fullName>
    </submittedName>
</protein>
<sequence>MILEIQLNHTLFLEPDNKPLVDRSPLLALIFMNHATRKLFFSSFASSYFSAPNGLICRNTAMEPRINGAPVQPPIKTVQQIQRISTSYFEIYMVHIDGI</sequence>
<dbReference type="Proteomes" id="UP000187429">
    <property type="component" value="Unassembled WGS sequence"/>
</dbReference>
<dbReference type="AlphaFoldDB" id="A0A1R1XGX4"/>
<dbReference type="EMBL" id="LSSM01004891">
    <property type="protein sequence ID" value="OMJ13856.1"/>
    <property type="molecule type" value="Genomic_DNA"/>
</dbReference>
<accession>A0A1R1XGX4</accession>
<reference evidence="2" key="1">
    <citation type="submission" date="2017-01" db="EMBL/GenBank/DDBJ databases">
        <authorList>
            <person name="Wang Y."/>
            <person name="White M."/>
            <person name="Kvist S."/>
            <person name="Moncalvo J.-M."/>
        </authorList>
    </citation>
    <scope>NUCLEOTIDE SEQUENCE [LARGE SCALE GENOMIC DNA]</scope>
    <source>
        <strain evidence="2">ID-206-W2</strain>
    </source>
</reference>
<keyword evidence="2" id="KW-1185">Reference proteome</keyword>
<evidence type="ECO:0000313" key="2">
    <source>
        <dbReference type="Proteomes" id="UP000187429"/>
    </source>
</evidence>
<evidence type="ECO:0000313" key="1">
    <source>
        <dbReference type="EMBL" id="OMJ13856.1"/>
    </source>
</evidence>
<gene>
    <name evidence="1" type="ORF">AYI69_g8822</name>
</gene>
<proteinExistence type="predicted"/>
<comment type="caution">
    <text evidence="1">The sequence shown here is derived from an EMBL/GenBank/DDBJ whole genome shotgun (WGS) entry which is preliminary data.</text>
</comment>
<name>A0A1R1XGX4_9FUNG</name>